<dbReference type="Gene3D" id="3.90.76.10">
    <property type="entry name" value="Dipeptide-binding Protein, Domain 1"/>
    <property type="match status" value="1"/>
</dbReference>
<dbReference type="Gene3D" id="3.40.190.10">
    <property type="entry name" value="Periplasmic binding protein-like II"/>
    <property type="match status" value="2"/>
</dbReference>
<proteinExistence type="predicted"/>
<dbReference type="Gene3D" id="2.60.40.10">
    <property type="entry name" value="Immunoglobulins"/>
    <property type="match status" value="1"/>
</dbReference>
<dbReference type="InterPro" id="IPR022409">
    <property type="entry name" value="PKD/Chitinase_dom"/>
</dbReference>
<dbReference type="Pfam" id="PF18911">
    <property type="entry name" value="PKD_4"/>
    <property type="match status" value="1"/>
</dbReference>
<organism evidence="2 3">
    <name type="scientific">Eiseniibacteriota bacterium</name>
    <dbReference type="NCBI Taxonomy" id="2212470"/>
    <lineage>
        <taxon>Bacteria</taxon>
        <taxon>Candidatus Eiseniibacteriota</taxon>
    </lineage>
</organism>
<dbReference type="PANTHER" id="PTHR30290:SF34">
    <property type="entry name" value="ABC TRANSPORTER, PERIPLASMIC OLIGO-PEPTIDE BINDING PROTEIN, PUTATIVE-RELATED"/>
    <property type="match status" value="1"/>
</dbReference>
<comment type="caution">
    <text evidence="2">The sequence shown here is derived from an EMBL/GenBank/DDBJ whole genome shotgun (WGS) entry which is preliminary data.</text>
</comment>
<dbReference type="InterPro" id="IPR035986">
    <property type="entry name" value="PKD_dom_sf"/>
</dbReference>
<evidence type="ECO:0000313" key="2">
    <source>
        <dbReference type="EMBL" id="TMQ48248.1"/>
    </source>
</evidence>
<name>A0A538SA48_UNCEI</name>
<dbReference type="EMBL" id="VBOR01000083">
    <property type="protein sequence ID" value="TMQ48248.1"/>
    <property type="molecule type" value="Genomic_DNA"/>
</dbReference>
<evidence type="ECO:0000313" key="3">
    <source>
        <dbReference type="Proteomes" id="UP000316292"/>
    </source>
</evidence>
<dbReference type="GO" id="GO:1904680">
    <property type="term" value="F:peptide transmembrane transporter activity"/>
    <property type="evidence" value="ECO:0007669"/>
    <property type="project" value="TreeGrafter"/>
</dbReference>
<dbReference type="AlphaFoldDB" id="A0A538SA48"/>
<feature type="domain" description="PKD" evidence="1">
    <location>
        <begin position="21"/>
        <end position="94"/>
    </location>
</feature>
<dbReference type="Proteomes" id="UP000316292">
    <property type="component" value="Unassembled WGS sequence"/>
</dbReference>
<dbReference type="InterPro" id="IPR000914">
    <property type="entry name" value="SBP_5_dom"/>
</dbReference>
<dbReference type="GO" id="GO:0015833">
    <property type="term" value="P:peptide transport"/>
    <property type="evidence" value="ECO:0007669"/>
    <property type="project" value="TreeGrafter"/>
</dbReference>
<dbReference type="SUPFAM" id="SSF53850">
    <property type="entry name" value="Periplasmic binding protein-like II"/>
    <property type="match status" value="1"/>
</dbReference>
<sequence>MALVTITALAIAFRQPNRPPSITEVSVSSEIATVTAPLTFTAHATDPDGDVLTYSWDFGDGQTGSEAQEPHAYGLPGWYIAVLTVSDGKGGIATNDDGLLFIHVRSDSSDGQVPTGPPSPSSCAVTCVATSGLAVLAANRSTAAAGSEFRFSGNASWAYVWAWNNASNSSFGGTYSVVSAAENASLFSFVYSWGDGAANATGTAVEVGQTAHRFTSPGNYFVRLTVSTGALTRSAGYTVRVLPGAPTAQLKYPAIFAAATAREPDSLEPAIDNESAGGEVLQNVYETLVSFPSDSESVDPLVPRLATEVPSIANNGTSADGNNYTFQLRSDVIFHDHTRMTASDVSASFRRLLAIHPADGPSRILERLLTNVINTFVDADCNPSVAGKQNCTIGDWANTTFPVRATVPAYLSAALPPEPSWDTTVLNVSTAWAVSNFTVVPTGNYSVVFHLLRPYPAFLPILASTVGSILSESCVRSKGGVRWGAPNSMLAQGADCGSGPFTLTTWSSNQAIVLTRFDQYWRGAAKAPAVHILPVRDVMSREFLLLAGDVDSAAIDRDHQWDVMNADGTPKSPTLRIAKDRPEFDVSFFGYNQNINVTGAPGPISVPTAFFADVRVRRTFSYAFDYSAFLVNVTHDAGLQPRGPVPLGLPGYNASIPLFPFDLAQAATELNATPFWISGFNLTLYYRAGNGYEEQGCRLLANGLEALHSQQGSPGAILVGVRSLDPAAYIVALHAGGLPLALLSWAPRFADPLDSIAPFLHRGSAFPTWIGYDNATLDALIDAAAGELNETTRVQDFLDLTARAVLDDVPYLWVFQGTSFHVERAWVSGYYFNPMLQGLDYYPLSKG</sequence>
<dbReference type="SMART" id="SM00089">
    <property type="entry name" value="PKD"/>
    <property type="match status" value="2"/>
</dbReference>
<gene>
    <name evidence="2" type="ORF">E6K71_07645</name>
</gene>
<reference evidence="2 3" key="1">
    <citation type="journal article" date="2019" name="Nat. Microbiol.">
        <title>Mediterranean grassland soil C-N compound turnover is dependent on rainfall and depth, and is mediated by genomically divergent microorganisms.</title>
        <authorList>
            <person name="Diamond S."/>
            <person name="Andeer P.F."/>
            <person name="Li Z."/>
            <person name="Crits-Christoph A."/>
            <person name="Burstein D."/>
            <person name="Anantharaman K."/>
            <person name="Lane K.R."/>
            <person name="Thomas B.C."/>
            <person name="Pan C."/>
            <person name="Northen T.R."/>
            <person name="Banfield J.F."/>
        </authorList>
    </citation>
    <scope>NUCLEOTIDE SEQUENCE [LARGE SCALE GENOMIC DNA]</scope>
    <source>
        <strain evidence="2">WS_1</strain>
    </source>
</reference>
<dbReference type="SUPFAM" id="SSF49299">
    <property type="entry name" value="PKD domain"/>
    <property type="match status" value="2"/>
</dbReference>
<dbReference type="PROSITE" id="PS50093">
    <property type="entry name" value="PKD"/>
    <property type="match status" value="2"/>
</dbReference>
<dbReference type="Gene3D" id="3.10.105.10">
    <property type="entry name" value="Dipeptide-binding Protein, Domain 3"/>
    <property type="match status" value="1"/>
</dbReference>
<dbReference type="CDD" id="cd00146">
    <property type="entry name" value="PKD"/>
    <property type="match status" value="1"/>
</dbReference>
<dbReference type="Pfam" id="PF00496">
    <property type="entry name" value="SBP_bac_5"/>
    <property type="match status" value="1"/>
</dbReference>
<dbReference type="InterPro" id="IPR039424">
    <property type="entry name" value="SBP_5"/>
</dbReference>
<protein>
    <submittedName>
        <fullName evidence="2">PKD domain-containing protein</fullName>
    </submittedName>
</protein>
<evidence type="ECO:0000259" key="1">
    <source>
        <dbReference type="PROSITE" id="PS50093"/>
    </source>
</evidence>
<accession>A0A538SA48</accession>
<feature type="domain" description="PKD" evidence="1">
    <location>
        <begin position="188"/>
        <end position="241"/>
    </location>
</feature>
<dbReference type="InterPro" id="IPR000601">
    <property type="entry name" value="PKD_dom"/>
</dbReference>
<dbReference type="InterPro" id="IPR013783">
    <property type="entry name" value="Ig-like_fold"/>
</dbReference>
<dbReference type="PANTHER" id="PTHR30290">
    <property type="entry name" value="PERIPLASMIC BINDING COMPONENT OF ABC TRANSPORTER"/>
    <property type="match status" value="1"/>
</dbReference>